<feature type="transmembrane region" description="Helical" evidence="6">
    <location>
        <begin position="7"/>
        <end position="25"/>
    </location>
</feature>
<dbReference type="GO" id="GO:0016020">
    <property type="term" value="C:membrane"/>
    <property type="evidence" value="ECO:0007669"/>
    <property type="project" value="UniProtKB-SubCell"/>
</dbReference>
<feature type="transmembrane region" description="Helical" evidence="6">
    <location>
        <begin position="37"/>
        <end position="55"/>
    </location>
</feature>
<evidence type="ECO:0000256" key="3">
    <source>
        <dbReference type="ARBA" id="ARBA00022692"/>
    </source>
</evidence>
<feature type="transmembrane region" description="Helical" evidence="6">
    <location>
        <begin position="309"/>
        <end position="334"/>
    </location>
</feature>
<dbReference type="PANTHER" id="PTHR12778:SF10">
    <property type="entry name" value="MAJOR FACILITATOR SUPERFAMILY DOMAIN-CONTAINING PROTEIN 3"/>
    <property type="match status" value="1"/>
</dbReference>
<dbReference type="Gene3D" id="1.20.1250.20">
    <property type="entry name" value="MFS general substrate transporter like domains"/>
    <property type="match status" value="1"/>
</dbReference>
<feature type="transmembrane region" description="Helical" evidence="6">
    <location>
        <begin position="166"/>
        <end position="188"/>
    </location>
</feature>
<name>A0A2I7N6B9_9NEIS</name>
<feature type="transmembrane region" description="Helical" evidence="6">
    <location>
        <begin position="76"/>
        <end position="96"/>
    </location>
</feature>
<dbReference type="GO" id="GO:0022857">
    <property type="term" value="F:transmembrane transporter activity"/>
    <property type="evidence" value="ECO:0007669"/>
    <property type="project" value="InterPro"/>
</dbReference>
<evidence type="ECO:0000256" key="5">
    <source>
        <dbReference type="ARBA" id="ARBA00023136"/>
    </source>
</evidence>
<dbReference type="AlphaFoldDB" id="A0A2I7N6B9"/>
<keyword evidence="2" id="KW-0813">Transport</keyword>
<dbReference type="InterPro" id="IPR036259">
    <property type="entry name" value="MFS_trans_sf"/>
</dbReference>
<dbReference type="EMBL" id="CP024847">
    <property type="protein sequence ID" value="AUR51991.1"/>
    <property type="molecule type" value="Genomic_DNA"/>
</dbReference>
<feature type="transmembrane region" description="Helical" evidence="6">
    <location>
        <begin position="102"/>
        <end position="127"/>
    </location>
</feature>
<dbReference type="PANTHER" id="PTHR12778">
    <property type="entry name" value="SOLUTE CARRIER FAMILY 33 ACETYL-COA TRANSPORTER -RELATED"/>
    <property type="match status" value="1"/>
</dbReference>
<dbReference type="RefSeq" id="WP_102951287.1">
    <property type="nucleotide sequence ID" value="NZ_CP024847.1"/>
</dbReference>
<dbReference type="InterPro" id="IPR004752">
    <property type="entry name" value="AmpG_permease/AT-1"/>
</dbReference>
<feature type="transmembrane region" description="Helical" evidence="6">
    <location>
        <begin position="245"/>
        <end position="269"/>
    </location>
</feature>
<evidence type="ECO:0000256" key="1">
    <source>
        <dbReference type="ARBA" id="ARBA00004141"/>
    </source>
</evidence>
<accession>A0A2I7N6B9</accession>
<dbReference type="Pfam" id="PF07690">
    <property type="entry name" value="MFS_1"/>
    <property type="match status" value="1"/>
</dbReference>
<dbReference type="SUPFAM" id="SSF103473">
    <property type="entry name" value="MFS general substrate transporter"/>
    <property type="match status" value="1"/>
</dbReference>
<keyword evidence="8" id="KW-1185">Reference proteome</keyword>
<feature type="transmembrane region" description="Helical" evidence="6">
    <location>
        <begin position="373"/>
        <end position="392"/>
    </location>
</feature>
<dbReference type="InterPro" id="IPR011701">
    <property type="entry name" value="MFS"/>
</dbReference>
<evidence type="ECO:0000256" key="4">
    <source>
        <dbReference type="ARBA" id="ARBA00022989"/>
    </source>
</evidence>
<reference evidence="8" key="1">
    <citation type="submission" date="2017-11" db="EMBL/GenBank/DDBJ databases">
        <authorList>
            <person name="Chan K.G."/>
            <person name="Lee L.S."/>
        </authorList>
    </citation>
    <scope>NUCLEOTIDE SEQUENCE [LARGE SCALE GENOMIC DNA]</scope>
    <source>
        <strain evidence="8">DSM 100970</strain>
    </source>
</reference>
<evidence type="ECO:0000256" key="2">
    <source>
        <dbReference type="ARBA" id="ARBA00022448"/>
    </source>
</evidence>
<proteinExistence type="predicted"/>
<dbReference type="OrthoDB" id="9787815at2"/>
<feature type="transmembrane region" description="Helical" evidence="6">
    <location>
        <begin position="139"/>
        <end position="160"/>
    </location>
</feature>
<comment type="subcellular location">
    <subcellularLocation>
        <location evidence="1">Membrane</location>
        <topology evidence="1">Multi-pass membrane protein</topology>
    </subcellularLocation>
</comment>
<feature type="transmembrane region" description="Helical" evidence="6">
    <location>
        <begin position="281"/>
        <end position="303"/>
    </location>
</feature>
<organism evidence="7 8">
    <name type="scientific">Aquella oligotrophica</name>
    <dbReference type="NCBI Taxonomy" id="2067065"/>
    <lineage>
        <taxon>Bacteria</taxon>
        <taxon>Pseudomonadati</taxon>
        <taxon>Pseudomonadota</taxon>
        <taxon>Betaproteobacteria</taxon>
        <taxon>Neisseriales</taxon>
        <taxon>Neisseriaceae</taxon>
        <taxon>Aquella</taxon>
    </lineage>
</organism>
<evidence type="ECO:0000256" key="6">
    <source>
        <dbReference type="SAM" id="Phobius"/>
    </source>
</evidence>
<evidence type="ECO:0000313" key="8">
    <source>
        <dbReference type="Proteomes" id="UP000236655"/>
    </source>
</evidence>
<gene>
    <name evidence="7" type="ORF">CUN60_06655</name>
</gene>
<dbReference type="KEGG" id="nba:CUN60_06655"/>
<keyword evidence="3 6" id="KW-0812">Transmembrane</keyword>
<sequence>MKNYRRNLLVIGVLSFSNSIPLYLATFALPGILRKSGASLVMVGLLGGLMLPWALKFLWAPLLDKFYNQKLGKRKCWLIPSQFMIAFCLLLLIFGIPKDNGWFCFTLIIVMLLAAATHYLASSAFICEQLPSDKISYGNYALVIGTALGSFTGGGLFMILYVNYGWALSILFEFILVSILLGALAVLIQENSLLANEIDKTKSPSVLNFIKNLGNRKLLYLCLTYRGCEGLVMGMQQPFLIDKGISLSIIGSVMGISGVTVNLFAAGVISRFLTNSSSHRYWLLLLGLLRTICYSAFVLPSIFGNFATSFILVIVVINMACRAMEMVVLYTIFMHNLKSGQVATDMAILLCAEIIIYSIGMMSSGFVARYCGYSGLFLIGASLSLITSYNSFRLLKTIK</sequence>
<feature type="transmembrane region" description="Helical" evidence="6">
    <location>
        <begin position="346"/>
        <end position="367"/>
    </location>
</feature>
<protein>
    <submittedName>
        <fullName evidence="7">MFS transporter</fullName>
    </submittedName>
</protein>
<evidence type="ECO:0000313" key="7">
    <source>
        <dbReference type="EMBL" id="AUR51991.1"/>
    </source>
</evidence>
<keyword evidence="4 6" id="KW-1133">Transmembrane helix</keyword>
<keyword evidence="5 6" id="KW-0472">Membrane</keyword>
<dbReference type="Proteomes" id="UP000236655">
    <property type="component" value="Chromosome"/>
</dbReference>